<keyword evidence="6" id="KW-1185">Reference proteome</keyword>
<proteinExistence type="predicted"/>
<protein>
    <submittedName>
        <fullName evidence="5">Prolyl oligopeptidase family serine peptidase</fullName>
    </submittedName>
</protein>
<dbReference type="Pfam" id="PF02230">
    <property type="entry name" value="Abhydrolase_2"/>
    <property type="match status" value="1"/>
</dbReference>
<evidence type="ECO:0000259" key="4">
    <source>
        <dbReference type="Pfam" id="PF02230"/>
    </source>
</evidence>
<dbReference type="InterPro" id="IPR029058">
    <property type="entry name" value="AB_hydrolase_fold"/>
</dbReference>
<sequence length="278" mass="29788">MERLGAAGLAFVATALIGSSAEAACGDQAEACKIASGDYEVVLPDTGTETGAAVVFLHGYGGTGNGVLKNTGMVNALTDRGYVVIAPNGLRRAANRGPSWNFFPGWEGRDEVAYFQELLADAAERFDVDPDQTIMAGFSAGAFMVNYLACQAPETFAAYAPVAGGFWRPQPEACAGPIRLHHTHGWTDTVVPLEGRYLRGRTWQQGDIYAGLELWRDTLGCETHAPGRAWSNGENLLRHWNCGEGAEISFTIHPGGHSIPKGWAEEVTTWFEKAAPGQ</sequence>
<feature type="chain" id="PRO_5032745813" evidence="3">
    <location>
        <begin position="24"/>
        <end position="278"/>
    </location>
</feature>
<evidence type="ECO:0000313" key="6">
    <source>
        <dbReference type="Proteomes" id="UP000444174"/>
    </source>
</evidence>
<dbReference type="EMBL" id="WIBF01000011">
    <property type="protein sequence ID" value="MQQ09994.1"/>
    <property type="molecule type" value="Genomic_DNA"/>
</dbReference>
<keyword evidence="2" id="KW-0378">Hydrolase</keyword>
<dbReference type="InterPro" id="IPR050955">
    <property type="entry name" value="Plant_Biomass_Hydrol_Est"/>
</dbReference>
<keyword evidence="1 3" id="KW-0732">Signal</keyword>
<dbReference type="PANTHER" id="PTHR43037">
    <property type="entry name" value="UNNAMED PRODUCT-RELATED"/>
    <property type="match status" value="1"/>
</dbReference>
<dbReference type="PANTHER" id="PTHR43037:SF5">
    <property type="entry name" value="FERULOYL ESTERASE"/>
    <property type="match status" value="1"/>
</dbReference>
<evidence type="ECO:0000256" key="2">
    <source>
        <dbReference type="ARBA" id="ARBA00022801"/>
    </source>
</evidence>
<feature type="signal peptide" evidence="3">
    <location>
        <begin position="1"/>
        <end position="23"/>
    </location>
</feature>
<dbReference type="GO" id="GO:0016787">
    <property type="term" value="F:hydrolase activity"/>
    <property type="evidence" value="ECO:0007669"/>
    <property type="project" value="UniProtKB-KW"/>
</dbReference>
<dbReference type="SUPFAM" id="SSF53474">
    <property type="entry name" value="alpha/beta-Hydrolases"/>
    <property type="match status" value="1"/>
</dbReference>
<gene>
    <name evidence="5" type="ORF">GFB49_16125</name>
</gene>
<name>A0A843YKQ6_9RHOB</name>
<reference evidence="5 6" key="1">
    <citation type="submission" date="2019-10" db="EMBL/GenBank/DDBJ databases">
        <title>Epibacterium sp. nov., isolated from seawater.</title>
        <authorList>
            <person name="Zhang X."/>
            <person name="Li N."/>
        </authorList>
    </citation>
    <scope>NUCLEOTIDE SEQUENCE [LARGE SCALE GENOMIC DNA]</scope>
    <source>
        <strain evidence="5 6">SM1979</strain>
    </source>
</reference>
<accession>A0A843YKQ6</accession>
<evidence type="ECO:0000256" key="1">
    <source>
        <dbReference type="ARBA" id="ARBA00022729"/>
    </source>
</evidence>
<comment type="caution">
    <text evidence="5">The sequence shown here is derived from an EMBL/GenBank/DDBJ whole genome shotgun (WGS) entry which is preliminary data.</text>
</comment>
<evidence type="ECO:0000256" key="3">
    <source>
        <dbReference type="SAM" id="SignalP"/>
    </source>
</evidence>
<dbReference type="InterPro" id="IPR003140">
    <property type="entry name" value="PLipase/COase/thioEstase"/>
</dbReference>
<dbReference type="AlphaFoldDB" id="A0A843YKQ6"/>
<feature type="domain" description="Phospholipase/carboxylesterase/thioesterase" evidence="4">
    <location>
        <begin position="49"/>
        <end position="195"/>
    </location>
</feature>
<organism evidence="5 6">
    <name type="scientific">Tritonibacter litoralis</name>
    <dbReference type="NCBI Taxonomy" id="2662264"/>
    <lineage>
        <taxon>Bacteria</taxon>
        <taxon>Pseudomonadati</taxon>
        <taxon>Pseudomonadota</taxon>
        <taxon>Alphaproteobacteria</taxon>
        <taxon>Rhodobacterales</taxon>
        <taxon>Paracoccaceae</taxon>
        <taxon>Tritonibacter</taxon>
    </lineage>
</organism>
<dbReference type="Gene3D" id="3.40.50.1820">
    <property type="entry name" value="alpha/beta hydrolase"/>
    <property type="match status" value="1"/>
</dbReference>
<evidence type="ECO:0000313" key="5">
    <source>
        <dbReference type="EMBL" id="MQQ09994.1"/>
    </source>
</evidence>
<dbReference type="Proteomes" id="UP000444174">
    <property type="component" value="Unassembled WGS sequence"/>
</dbReference>